<comment type="caution">
    <text evidence="1">The sequence shown here is derived from an EMBL/GenBank/DDBJ whole genome shotgun (WGS) entry which is preliminary data.</text>
</comment>
<keyword evidence="2" id="KW-1185">Reference proteome</keyword>
<gene>
    <name evidence="1" type="ORF">GCM10009754_49390</name>
</gene>
<name>A0ABP5CVX3_9PSEU</name>
<evidence type="ECO:0000313" key="1">
    <source>
        <dbReference type="EMBL" id="GAA1969847.1"/>
    </source>
</evidence>
<organism evidence="1 2">
    <name type="scientific">Amycolatopsis minnesotensis</name>
    <dbReference type="NCBI Taxonomy" id="337894"/>
    <lineage>
        <taxon>Bacteria</taxon>
        <taxon>Bacillati</taxon>
        <taxon>Actinomycetota</taxon>
        <taxon>Actinomycetes</taxon>
        <taxon>Pseudonocardiales</taxon>
        <taxon>Pseudonocardiaceae</taxon>
        <taxon>Amycolatopsis</taxon>
    </lineage>
</organism>
<dbReference type="Proteomes" id="UP001501116">
    <property type="component" value="Unassembled WGS sequence"/>
</dbReference>
<evidence type="ECO:0000313" key="2">
    <source>
        <dbReference type="Proteomes" id="UP001501116"/>
    </source>
</evidence>
<dbReference type="EMBL" id="BAAANN010000020">
    <property type="protein sequence ID" value="GAA1969847.1"/>
    <property type="molecule type" value="Genomic_DNA"/>
</dbReference>
<protein>
    <submittedName>
        <fullName evidence="1">Uncharacterized protein</fullName>
    </submittedName>
</protein>
<sequence length="70" mass="7371">MERVPLLRRGGCPKSLKATFGDSDAANSPLVTVAPSCTGRAMPRPLPPPTTFSPLNALRGLRLSSPARDV</sequence>
<accession>A0ABP5CVX3</accession>
<reference evidence="2" key="1">
    <citation type="journal article" date="2019" name="Int. J. Syst. Evol. Microbiol.">
        <title>The Global Catalogue of Microorganisms (GCM) 10K type strain sequencing project: providing services to taxonomists for standard genome sequencing and annotation.</title>
        <authorList>
            <consortium name="The Broad Institute Genomics Platform"/>
            <consortium name="The Broad Institute Genome Sequencing Center for Infectious Disease"/>
            <person name="Wu L."/>
            <person name="Ma J."/>
        </authorList>
    </citation>
    <scope>NUCLEOTIDE SEQUENCE [LARGE SCALE GENOMIC DNA]</scope>
    <source>
        <strain evidence="2">JCM 14545</strain>
    </source>
</reference>
<proteinExistence type="predicted"/>